<accession>A0AB39XQQ1</accession>
<evidence type="ECO:0000313" key="1">
    <source>
        <dbReference type="EMBL" id="XDV59181.1"/>
    </source>
</evidence>
<name>A0AB39XQQ1_9BRAD</name>
<protein>
    <submittedName>
        <fullName evidence="1">Uncharacterized protein</fullName>
    </submittedName>
</protein>
<gene>
    <name evidence="1" type="ORF">AB8Z38_07080</name>
</gene>
<reference evidence="1" key="1">
    <citation type="submission" date="2024-08" db="EMBL/GenBank/DDBJ databases">
        <authorList>
            <person name="Chaddad Z."/>
            <person name="Lamrabet M."/>
            <person name="Bouhnik O."/>
            <person name="Alami S."/>
            <person name="Wipf D."/>
            <person name="Courty P.E."/>
            <person name="Missbah El Idrissi M."/>
        </authorList>
    </citation>
    <scope>NUCLEOTIDE SEQUENCE</scope>
    <source>
        <strain evidence="1">LLZ17</strain>
    </source>
</reference>
<dbReference type="EMBL" id="CP165734">
    <property type="protein sequence ID" value="XDV59181.1"/>
    <property type="molecule type" value="Genomic_DNA"/>
</dbReference>
<proteinExistence type="predicted"/>
<sequence length="188" mass="20672">MFSMLSAIATVLLAGLGYSTLEASTRAWVGPSKATVSIDDAGIVTIDVTYKNAGKEPAVEFGDDWSDDWSATVATSSEQFDFSSDCRSDGLKGSCGEWAVSWQREKCEQKAIFQERVAFPDFEYKHTKTGLKIDKGDRNRLVLVQGCFVYKSNITFYGSVHRTAFCYFYRVGQSGSETRACPVANSAT</sequence>
<dbReference type="AlphaFoldDB" id="A0AB39XQQ1"/>
<dbReference type="RefSeq" id="WP_369723773.1">
    <property type="nucleotide sequence ID" value="NZ_CP165734.1"/>
</dbReference>
<organism evidence="1">
    <name type="scientific">Bradyrhizobium sp. LLZ17</name>
    <dbReference type="NCBI Taxonomy" id="3239388"/>
    <lineage>
        <taxon>Bacteria</taxon>
        <taxon>Pseudomonadati</taxon>
        <taxon>Pseudomonadota</taxon>
        <taxon>Alphaproteobacteria</taxon>
        <taxon>Hyphomicrobiales</taxon>
        <taxon>Nitrobacteraceae</taxon>
        <taxon>Bradyrhizobium</taxon>
    </lineage>
</organism>